<accession>A0A1E1LCZ0</accession>
<keyword evidence="5" id="KW-1185">Reference proteome</keyword>
<dbReference type="InParanoid" id="A0A1E1LCZ0"/>
<dbReference type="GO" id="GO:0005737">
    <property type="term" value="C:cytoplasm"/>
    <property type="evidence" value="ECO:0007669"/>
    <property type="project" value="TreeGrafter"/>
</dbReference>
<dbReference type="Gene3D" id="2.130.10.10">
    <property type="entry name" value="YVTN repeat-like/Quinoprotein amine dehydrogenase"/>
    <property type="match status" value="1"/>
</dbReference>
<dbReference type="InterPro" id="IPR036322">
    <property type="entry name" value="WD40_repeat_dom_sf"/>
</dbReference>
<sequence>MTNVLTSTNVIEANNSARLISEFVLQKPPSCVQFVPSCDYPNYLVVGTYELEREQSDDLEADAPMDEDCMDHDHSTPQQQVRSGSIFLLEYTDSQLRLVDSFECPSAVYDLQFLEGDTAIFVTASSTGTISFYFVGETQGIPGPQIKLLWISQVLPTHTIITYLEIVSTELSVFGPLIAATTNTGGVYLMSYSLEERSVQLLNNDMPLTRHCIPRTNQMPDNAWCCASICDNGQNEVLKILSGSDGGILKSVILPVSNFVPRINFENHLQTETHRFHFAGLTAILPLPLILEGSELILTGSYDERVRLYSLRLRRVLAEISLGGGVYRLRLVRQYLIGKSSYIVLATCMHAGTKVLEVDVKVSSGECNINVVATLGVLEEGDYSYAADFQPLDLPEDQDYKQLCVSGTWLDKKLRVWDYNCKAEDRSLDGEISGLVTSFKDTSM</sequence>
<keyword evidence="2" id="KW-0677">Repeat</keyword>
<evidence type="ECO:0000313" key="4">
    <source>
        <dbReference type="EMBL" id="CZT08302.1"/>
    </source>
</evidence>
<dbReference type="PANTHER" id="PTHR46042:SF1">
    <property type="entry name" value="DIPHTHINE METHYLTRANSFERASE"/>
    <property type="match status" value="1"/>
</dbReference>
<evidence type="ECO:0000313" key="5">
    <source>
        <dbReference type="Proteomes" id="UP000178129"/>
    </source>
</evidence>
<organism evidence="4 5">
    <name type="scientific">Rhynchosporium graminicola</name>
    <dbReference type="NCBI Taxonomy" id="2792576"/>
    <lineage>
        <taxon>Eukaryota</taxon>
        <taxon>Fungi</taxon>
        <taxon>Dikarya</taxon>
        <taxon>Ascomycota</taxon>
        <taxon>Pezizomycotina</taxon>
        <taxon>Leotiomycetes</taxon>
        <taxon>Helotiales</taxon>
        <taxon>Ploettnerulaceae</taxon>
        <taxon>Rhynchosporium</taxon>
    </lineage>
</organism>
<dbReference type="PANTHER" id="PTHR46042">
    <property type="entry name" value="DIPHTHINE METHYLTRANSFERASE"/>
    <property type="match status" value="1"/>
</dbReference>
<dbReference type="GO" id="GO:0017183">
    <property type="term" value="P:protein histidyl modification to diphthamide"/>
    <property type="evidence" value="ECO:0007669"/>
    <property type="project" value="TreeGrafter"/>
</dbReference>
<dbReference type="STRING" id="914237.A0A1E1LCZ0"/>
<proteinExistence type="predicted"/>
<dbReference type="SUPFAM" id="SSF50978">
    <property type="entry name" value="WD40 repeat-like"/>
    <property type="match status" value="1"/>
</dbReference>
<comment type="caution">
    <text evidence="4">The sequence shown here is derived from an EMBL/GenBank/DDBJ whole genome shotgun (WGS) entry which is preliminary data.</text>
</comment>
<evidence type="ECO:0000256" key="3">
    <source>
        <dbReference type="ARBA" id="ARBA00043952"/>
    </source>
</evidence>
<dbReference type="AlphaFoldDB" id="A0A1E1LCZ0"/>
<protein>
    <submittedName>
        <fullName evidence="4">Uncharacterized protein</fullName>
    </submittedName>
</protein>
<evidence type="ECO:0000256" key="1">
    <source>
        <dbReference type="ARBA" id="ARBA00022574"/>
    </source>
</evidence>
<dbReference type="EMBL" id="FJUW01000046">
    <property type="protein sequence ID" value="CZT08302.1"/>
    <property type="molecule type" value="Genomic_DNA"/>
</dbReference>
<dbReference type="InterPro" id="IPR052415">
    <property type="entry name" value="Diphthine_MTase"/>
</dbReference>
<dbReference type="Proteomes" id="UP000178129">
    <property type="component" value="Unassembled WGS sequence"/>
</dbReference>
<dbReference type="GO" id="GO:0061685">
    <property type="term" value="F:diphthine methylesterase activity"/>
    <property type="evidence" value="ECO:0007669"/>
    <property type="project" value="TreeGrafter"/>
</dbReference>
<keyword evidence="1" id="KW-0853">WD repeat</keyword>
<reference evidence="5" key="1">
    <citation type="submission" date="2016-03" db="EMBL/GenBank/DDBJ databases">
        <authorList>
            <person name="Ploux O."/>
        </authorList>
    </citation>
    <scope>NUCLEOTIDE SEQUENCE [LARGE SCALE GENOMIC DNA]</scope>
    <source>
        <strain evidence="5">UK7</strain>
    </source>
</reference>
<comment type="pathway">
    <text evidence="3">Protein modification.</text>
</comment>
<name>A0A1E1LCZ0_9HELO</name>
<dbReference type="InterPro" id="IPR015943">
    <property type="entry name" value="WD40/YVTN_repeat-like_dom_sf"/>
</dbReference>
<gene>
    <name evidence="4" type="ORF">RCO7_08274</name>
</gene>
<evidence type="ECO:0000256" key="2">
    <source>
        <dbReference type="ARBA" id="ARBA00022737"/>
    </source>
</evidence>